<dbReference type="Proteomes" id="UP000594261">
    <property type="component" value="Chromosome 9"/>
</dbReference>
<evidence type="ECO:0000256" key="2">
    <source>
        <dbReference type="ARBA" id="ARBA00010486"/>
    </source>
</evidence>
<evidence type="ECO:0000256" key="9">
    <source>
        <dbReference type="ARBA" id="ARBA00023303"/>
    </source>
</evidence>
<dbReference type="OMA" id="YTEDIHI"/>
<dbReference type="Pfam" id="PF00520">
    <property type="entry name" value="Ion_trans"/>
    <property type="match status" value="1"/>
</dbReference>
<keyword evidence="7 10" id="KW-0472">Membrane</keyword>
<dbReference type="InParanoid" id="A0A7N2MFR3"/>
<feature type="transmembrane region" description="Helical" evidence="10">
    <location>
        <begin position="332"/>
        <end position="354"/>
    </location>
</feature>
<feature type="transmembrane region" description="Helical" evidence="10">
    <location>
        <begin position="54"/>
        <end position="74"/>
    </location>
</feature>
<dbReference type="Gene3D" id="1.10.287.70">
    <property type="match status" value="1"/>
</dbReference>
<accession>A0A7N2MFR3</accession>
<feature type="domain" description="Cyclic nucleotide-binding" evidence="11">
    <location>
        <begin position="442"/>
        <end position="512"/>
    </location>
</feature>
<comment type="subcellular location">
    <subcellularLocation>
        <location evidence="1">Membrane</location>
        <topology evidence="1">Multi-pass membrane protein</topology>
    </subcellularLocation>
</comment>
<dbReference type="SUPFAM" id="SSF81324">
    <property type="entry name" value="Voltage-gated potassium channels"/>
    <property type="match status" value="1"/>
</dbReference>
<keyword evidence="5 10" id="KW-1133">Transmembrane helix</keyword>
<keyword evidence="4 10" id="KW-0812">Transmembrane</keyword>
<keyword evidence="9" id="KW-0407">Ion channel</keyword>
<evidence type="ECO:0000256" key="8">
    <source>
        <dbReference type="ARBA" id="ARBA00023286"/>
    </source>
</evidence>
<keyword evidence="3" id="KW-0813">Transport</keyword>
<dbReference type="GO" id="GO:0016020">
    <property type="term" value="C:membrane"/>
    <property type="evidence" value="ECO:0007669"/>
    <property type="project" value="UniProtKB-SubCell"/>
</dbReference>
<dbReference type="RefSeq" id="XP_030933393.1">
    <property type="nucleotide sequence ID" value="XM_031077533.1"/>
</dbReference>
<evidence type="ECO:0000313" key="12">
    <source>
        <dbReference type="EnsemblPlants" id="QL09p010261:mrna"/>
    </source>
</evidence>
<evidence type="ECO:0000256" key="3">
    <source>
        <dbReference type="ARBA" id="ARBA00022448"/>
    </source>
</evidence>
<dbReference type="SUPFAM" id="SSF51206">
    <property type="entry name" value="cAMP-binding domain-like"/>
    <property type="match status" value="1"/>
</dbReference>
<feature type="transmembrane region" description="Helical" evidence="10">
    <location>
        <begin position="215"/>
        <end position="236"/>
    </location>
</feature>
<reference evidence="12" key="2">
    <citation type="submission" date="2021-01" db="UniProtKB">
        <authorList>
            <consortium name="EnsemblPlants"/>
        </authorList>
    </citation>
    <scope>IDENTIFICATION</scope>
</reference>
<evidence type="ECO:0000256" key="1">
    <source>
        <dbReference type="ARBA" id="ARBA00004141"/>
    </source>
</evidence>
<dbReference type="PANTHER" id="PTHR45651">
    <property type="entry name" value="CYCLIC NUCLEOTIDE-GATED ION CHANNEL 15-RELATED-RELATED"/>
    <property type="match status" value="1"/>
</dbReference>
<evidence type="ECO:0000256" key="4">
    <source>
        <dbReference type="ARBA" id="ARBA00022692"/>
    </source>
</evidence>
<comment type="similarity">
    <text evidence="2">Belongs to the cyclic nucleotide-gated cation channel (TC 1.A.1.5) family.</text>
</comment>
<evidence type="ECO:0000313" key="13">
    <source>
        <dbReference type="Proteomes" id="UP000594261"/>
    </source>
</evidence>
<evidence type="ECO:0000256" key="5">
    <source>
        <dbReference type="ARBA" id="ARBA00022989"/>
    </source>
</evidence>
<sequence>MNNSPNYGCWRSPDCLIETKEEHFPANNGLHSQEKALLKILHPRDLFLHWWNKIFVVSCVIAVSLDPLFFYIPVTNEDNKCIRLDKKLRATAIVLRSMTDIIHIVHMILQFRTGFIDKASRKFGKPVLVKDARKIARRYFWPYFVIDILAILPMPQVVVSVIFSARGVKYSNTRKLMNSILLFQYVPRILRIYLSWRELTRSARKFAKTSVWVKGLFNFFLYILASHVLGAFWYFFSIQREMACWDIACENHPRCVHSSLNCDHSSGNYTFLDDFCPIKTTNTTLFDFGIYLDALQSGVAESTDFPQKFFQCFWWGLRNLSSLGQNLQTSNYIWEGCFAIFISVAGLLLFLYLIGNVQTYMQLATTRSEEIRRKMTLKEIDIELWISKNDLPQYINEEIMQSVKDILEGDKDANVESLLLNVRKKSNIKRHLCLDMLKRVPRFQNINNQLLQVFLDHLKPMHHSEHSYIFREGEPLDAMLFVTQGIAWTYTSSDGNKSECLGKGQFYGEEILEWGFKALSLTDLSNLPISPKTVRCHTKVEAFALRASDLKTILTQNWWQLSKMLSHITGSNLERWKPLAASSILAAWRRSPRYRAWQRSHHHHEDVLIKSTQWLTGRELTKFV</sequence>
<dbReference type="InterPro" id="IPR005821">
    <property type="entry name" value="Ion_trans_dom"/>
</dbReference>
<dbReference type="CDD" id="cd00038">
    <property type="entry name" value="CAP_ED"/>
    <property type="match status" value="1"/>
</dbReference>
<evidence type="ECO:0000256" key="10">
    <source>
        <dbReference type="SAM" id="Phobius"/>
    </source>
</evidence>
<dbReference type="OrthoDB" id="421226at2759"/>
<dbReference type="RefSeq" id="XP_030933392.1">
    <property type="nucleotide sequence ID" value="XM_031077532.1"/>
</dbReference>
<dbReference type="InterPro" id="IPR014710">
    <property type="entry name" value="RmlC-like_jellyroll"/>
</dbReference>
<dbReference type="InterPro" id="IPR000595">
    <property type="entry name" value="cNMP-bd_dom"/>
</dbReference>
<proteinExistence type="inferred from homology"/>
<dbReference type="Gramene" id="QL09p010261:mrna">
    <property type="protein sequence ID" value="QL09p010261:mrna"/>
    <property type="gene ID" value="QL09p010261"/>
</dbReference>
<dbReference type="EMBL" id="LRBV02000009">
    <property type="status" value="NOT_ANNOTATED_CDS"/>
    <property type="molecule type" value="Genomic_DNA"/>
</dbReference>
<evidence type="ECO:0000259" key="11">
    <source>
        <dbReference type="PROSITE" id="PS50042"/>
    </source>
</evidence>
<keyword evidence="8" id="KW-1071">Ligand-gated ion channel</keyword>
<keyword evidence="6" id="KW-0406">Ion transport</keyword>
<dbReference type="AlphaFoldDB" id="A0A7N2MFR3"/>
<keyword evidence="13" id="KW-1185">Reference proteome</keyword>
<evidence type="ECO:0000256" key="6">
    <source>
        <dbReference type="ARBA" id="ARBA00023065"/>
    </source>
</evidence>
<organism evidence="12 13">
    <name type="scientific">Quercus lobata</name>
    <name type="common">Valley oak</name>
    <dbReference type="NCBI Taxonomy" id="97700"/>
    <lineage>
        <taxon>Eukaryota</taxon>
        <taxon>Viridiplantae</taxon>
        <taxon>Streptophyta</taxon>
        <taxon>Embryophyta</taxon>
        <taxon>Tracheophyta</taxon>
        <taxon>Spermatophyta</taxon>
        <taxon>Magnoliopsida</taxon>
        <taxon>eudicotyledons</taxon>
        <taxon>Gunneridae</taxon>
        <taxon>Pentapetalae</taxon>
        <taxon>rosids</taxon>
        <taxon>fabids</taxon>
        <taxon>Fagales</taxon>
        <taxon>Fagaceae</taxon>
        <taxon>Quercus</taxon>
    </lineage>
</organism>
<dbReference type="GeneID" id="115959216"/>
<dbReference type="EnsemblPlants" id="QL09p010261:mrna">
    <property type="protein sequence ID" value="QL09p010261:mrna"/>
    <property type="gene ID" value="QL09p010261"/>
</dbReference>
<dbReference type="PANTHER" id="PTHR45651:SF68">
    <property type="entry name" value="ION TRANSPORT DOMAIN-CONTAINING PROTEIN"/>
    <property type="match status" value="1"/>
</dbReference>
<evidence type="ECO:0000256" key="7">
    <source>
        <dbReference type="ARBA" id="ARBA00023136"/>
    </source>
</evidence>
<dbReference type="PROSITE" id="PS50042">
    <property type="entry name" value="CNMP_BINDING_3"/>
    <property type="match status" value="1"/>
</dbReference>
<protein>
    <recommendedName>
        <fullName evidence="11">Cyclic nucleotide-binding domain-containing protein</fullName>
    </recommendedName>
</protein>
<dbReference type="KEGG" id="qlo:115959216"/>
<gene>
    <name evidence="12" type="primary">LOC115959216</name>
</gene>
<reference evidence="12 13" key="1">
    <citation type="journal article" date="2016" name="G3 (Bethesda)">
        <title>First Draft Assembly and Annotation of the Genome of a California Endemic Oak Quercus lobata Nee (Fagaceae).</title>
        <authorList>
            <person name="Sork V.L."/>
            <person name="Fitz-Gibbon S.T."/>
            <person name="Puiu D."/>
            <person name="Crepeau M."/>
            <person name="Gugger P.F."/>
            <person name="Sherman R."/>
            <person name="Stevens K."/>
            <person name="Langley C.H."/>
            <person name="Pellegrini M."/>
            <person name="Salzberg S.L."/>
        </authorList>
    </citation>
    <scope>NUCLEOTIDE SEQUENCE [LARGE SCALE GENOMIC DNA]</scope>
    <source>
        <strain evidence="12 13">cv. SW786</strain>
    </source>
</reference>
<dbReference type="InterPro" id="IPR018490">
    <property type="entry name" value="cNMP-bd_dom_sf"/>
</dbReference>
<feature type="transmembrane region" description="Helical" evidence="10">
    <location>
        <begin position="140"/>
        <end position="164"/>
    </location>
</feature>
<dbReference type="SMART" id="SM00100">
    <property type="entry name" value="cNMP"/>
    <property type="match status" value="1"/>
</dbReference>
<dbReference type="GO" id="GO:0005216">
    <property type="term" value="F:monoatomic ion channel activity"/>
    <property type="evidence" value="ECO:0007669"/>
    <property type="project" value="InterPro"/>
</dbReference>
<name>A0A7N2MFR3_QUELO</name>
<dbReference type="Gene3D" id="2.60.120.10">
    <property type="entry name" value="Jelly Rolls"/>
    <property type="match status" value="1"/>
</dbReference>